<dbReference type="EMBL" id="CP063361">
    <property type="protein sequence ID" value="UOD32795.1"/>
    <property type="molecule type" value="Genomic_DNA"/>
</dbReference>
<dbReference type="SMART" id="SM00421">
    <property type="entry name" value="HTH_LUXR"/>
    <property type="match status" value="1"/>
</dbReference>
<accession>A0ABY4ADC0</accession>
<dbReference type="PANTHER" id="PTHR43214:SF43">
    <property type="entry name" value="TWO-COMPONENT RESPONSE REGULATOR"/>
    <property type="match status" value="1"/>
</dbReference>
<keyword evidence="4" id="KW-1185">Reference proteome</keyword>
<dbReference type="CDD" id="cd06170">
    <property type="entry name" value="LuxR_C_like"/>
    <property type="match status" value="1"/>
</dbReference>
<protein>
    <recommendedName>
        <fullName evidence="2">HTH luxR-type domain-containing protein</fullName>
    </recommendedName>
</protein>
<sequence length="320" mass="35199">MDLNTYLLGLYRATHELAPDQFVKFAFNHTGDLLSFDSARLMAVEVIGSKGQVHAAMTHNEPDSLHLDWEAISKQDTVLRAVTAAPGKAFNFNARYLYAEPEQLVVRDYATRYSHENGLVIAALNPVTGYWDGLSLYRARSADQFSKDEQTLLELIAPHLRQAVTQAMQHHGEVAEPSDAMAIIGANGVLKYCSPAFVDLVRVEFPDWRDHSVPAPIVAALSQTGVQSFGGAKVKVNVHRHGSLLFVRAANSCPLARLSTQELKVARMFSAGYSYKEVAQKLNLAPATVRNVIQRVYAKLDICGKAELATLVSHATIKAR</sequence>
<dbReference type="Pfam" id="PF00196">
    <property type="entry name" value="GerE"/>
    <property type="match status" value="1"/>
</dbReference>
<dbReference type="Gene3D" id="1.10.10.10">
    <property type="entry name" value="Winged helix-like DNA-binding domain superfamily/Winged helix DNA-binding domain"/>
    <property type="match status" value="1"/>
</dbReference>
<dbReference type="InterPro" id="IPR039420">
    <property type="entry name" value="WalR-like"/>
</dbReference>
<dbReference type="InterPro" id="IPR016032">
    <property type="entry name" value="Sig_transdc_resp-reg_C-effctor"/>
</dbReference>
<dbReference type="PROSITE" id="PS00622">
    <property type="entry name" value="HTH_LUXR_1"/>
    <property type="match status" value="1"/>
</dbReference>
<dbReference type="InterPro" id="IPR036388">
    <property type="entry name" value="WH-like_DNA-bd_sf"/>
</dbReference>
<evidence type="ECO:0000313" key="4">
    <source>
        <dbReference type="Proteomes" id="UP000831532"/>
    </source>
</evidence>
<dbReference type="PROSITE" id="PS50043">
    <property type="entry name" value="HTH_LUXR_2"/>
    <property type="match status" value="1"/>
</dbReference>
<gene>
    <name evidence="3" type="ORF">INH39_14680</name>
</gene>
<dbReference type="InterPro" id="IPR000792">
    <property type="entry name" value="Tscrpt_reg_LuxR_C"/>
</dbReference>
<dbReference type="SUPFAM" id="SSF46894">
    <property type="entry name" value="C-terminal effector domain of the bipartite response regulators"/>
    <property type="match status" value="1"/>
</dbReference>
<keyword evidence="1" id="KW-0238">DNA-binding</keyword>
<evidence type="ECO:0000313" key="3">
    <source>
        <dbReference type="EMBL" id="UOD32795.1"/>
    </source>
</evidence>
<dbReference type="PANTHER" id="PTHR43214">
    <property type="entry name" value="TWO-COMPONENT RESPONSE REGULATOR"/>
    <property type="match status" value="1"/>
</dbReference>
<name>A0ABY4ADC0_9BURK</name>
<feature type="domain" description="HTH luxR-type" evidence="2">
    <location>
        <begin position="251"/>
        <end position="316"/>
    </location>
</feature>
<dbReference type="Proteomes" id="UP000831532">
    <property type="component" value="Chromosome"/>
</dbReference>
<evidence type="ECO:0000256" key="1">
    <source>
        <dbReference type="ARBA" id="ARBA00023125"/>
    </source>
</evidence>
<reference evidence="3 4" key="1">
    <citation type="submission" date="2020-10" db="EMBL/GenBank/DDBJ databases">
        <title>Genome analysis of Massilia species.</title>
        <authorList>
            <person name="Jung D.-H."/>
        </authorList>
    </citation>
    <scope>NUCLEOTIDE SEQUENCE [LARGE SCALE GENOMIC DNA]</scope>
    <source>
        <strain evidence="4">sipir</strain>
    </source>
</reference>
<dbReference type="PRINTS" id="PR00038">
    <property type="entry name" value="HTHLUXR"/>
</dbReference>
<evidence type="ECO:0000259" key="2">
    <source>
        <dbReference type="PROSITE" id="PS50043"/>
    </source>
</evidence>
<organism evidence="3 4">
    <name type="scientific">Massilia violaceinigra</name>
    <dbReference type="NCBI Taxonomy" id="2045208"/>
    <lineage>
        <taxon>Bacteria</taxon>
        <taxon>Pseudomonadati</taxon>
        <taxon>Pseudomonadota</taxon>
        <taxon>Betaproteobacteria</taxon>
        <taxon>Burkholderiales</taxon>
        <taxon>Oxalobacteraceae</taxon>
        <taxon>Telluria group</taxon>
        <taxon>Massilia</taxon>
    </lineage>
</organism>
<dbReference type="RefSeq" id="WP_243493832.1">
    <property type="nucleotide sequence ID" value="NZ_CP063361.1"/>
</dbReference>
<proteinExistence type="predicted"/>